<evidence type="ECO:0000313" key="2">
    <source>
        <dbReference type="EMBL" id="RKR76082.1"/>
    </source>
</evidence>
<feature type="transmembrane region" description="Helical" evidence="1">
    <location>
        <begin position="7"/>
        <end position="29"/>
    </location>
</feature>
<keyword evidence="3" id="KW-1185">Reference proteome</keyword>
<keyword evidence="1" id="KW-1133">Transmembrane helix</keyword>
<dbReference type="AlphaFoldDB" id="A0A495IJ86"/>
<comment type="caution">
    <text evidence="2">The sequence shown here is derived from an EMBL/GenBank/DDBJ whole genome shotgun (WGS) entry which is preliminary data.</text>
</comment>
<gene>
    <name evidence="2" type="ORF">C8E83_3246</name>
</gene>
<dbReference type="EMBL" id="RBKS01000001">
    <property type="protein sequence ID" value="RKR76082.1"/>
    <property type="molecule type" value="Genomic_DNA"/>
</dbReference>
<dbReference type="Proteomes" id="UP000280008">
    <property type="component" value="Unassembled WGS sequence"/>
</dbReference>
<sequence>MKSLTPLAVVYAGLSVAAVAALAVLTAVAPHEVSSAAWIRGVIVALTSLLTLRFAVAATRRRPRALLRLRIVSVILIVAFAVVLFVLPLPAWMVVEQLACLVVLAGLAVVAFRARANA</sequence>
<feature type="transmembrane region" description="Helical" evidence="1">
    <location>
        <begin position="93"/>
        <end position="112"/>
    </location>
</feature>
<feature type="transmembrane region" description="Helical" evidence="1">
    <location>
        <begin position="35"/>
        <end position="55"/>
    </location>
</feature>
<evidence type="ECO:0000313" key="3">
    <source>
        <dbReference type="Proteomes" id="UP000280008"/>
    </source>
</evidence>
<name>A0A495IJ86_9MICO</name>
<keyword evidence="1" id="KW-0472">Membrane</keyword>
<proteinExistence type="predicted"/>
<keyword evidence="1" id="KW-0812">Transmembrane</keyword>
<feature type="transmembrane region" description="Helical" evidence="1">
    <location>
        <begin position="67"/>
        <end position="87"/>
    </location>
</feature>
<accession>A0A495IJ86</accession>
<reference evidence="2 3" key="1">
    <citation type="submission" date="2018-10" db="EMBL/GenBank/DDBJ databases">
        <title>Sequencing the genomes of 1000 actinobacteria strains.</title>
        <authorList>
            <person name="Klenk H.-P."/>
        </authorList>
    </citation>
    <scope>NUCLEOTIDE SEQUENCE [LARGE SCALE GENOMIC DNA]</scope>
    <source>
        <strain evidence="2 3">DSM 17894</strain>
    </source>
</reference>
<evidence type="ECO:0000256" key="1">
    <source>
        <dbReference type="SAM" id="Phobius"/>
    </source>
</evidence>
<organism evidence="2 3">
    <name type="scientific">Frondihabitans australicus</name>
    <dbReference type="NCBI Taxonomy" id="386892"/>
    <lineage>
        <taxon>Bacteria</taxon>
        <taxon>Bacillati</taxon>
        <taxon>Actinomycetota</taxon>
        <taxon>Actinomycetes</taxon>
        <taxon>Micrococcales</taxon>
        <taxon>Microbacteriaceae</taxon>
        <taxon>Frondihabitans</taxon>
    </lineage>
</organism>
<dbReference type="RefSeq" id="WP_121371000.1">
    <property type="nucleotide sequence ID" value="NZ_RBKS01000001.1"/>
</dbReference>
<protein>
    <submittedName>
        <fullName evidence="2">Uncharacterized protein</fullName>
    </submittedName>
</protein>